<dbReference type="Proteomes" id="UP000887575">
    <property type="component" value="Unassembled WGS sequence"/>
</dbReference>
<dbReference type="InterPro" id="IPR050224">
    <property type="entry name" value="TALE_homeobox"/>
</dbReference>
<protein>
    <recommendedName>
        <fullName evidence="6">Homeobox protein unc-62</fullName>
    </recommendedName>
    <alternativeName>
        <fullName evidence="7">Uncoordinated protein 62</fullName>
    </alternativeName>
</protein>
<dbReference type="GO" id="GO:0005634">
    <property type="term" value="C:nucleus"/>
    <property type="evidence" value="ECO:0007669"/>
    <property type="project" value="UniProtKB-SubCell"/>
</dbReference>
<feature type="compositionally biased region" description="Low complexity" evidence="9">
    <location>
        <begin position="254"/>
        <end position="265"/>
    </location>
</feature>
<dbReference type="GO" id="GO:0048663">
    <property type="term" value="P:neuron fate commitment"/>
    <property type="evidence" value="ECO:0007669"/>
    <property type="project" value="UniProtKB-ARBA"/>
</dbReference>
<dbReference type="Pfam" id="PF05920">
    <property type="entry name" value="Homeobox_KN"/>
    <property type="match status" value="1"/>
</dbReference>
<evidence type="ECO:0000256" key="9">
    <source>
        <dbReference type="SAM" id="MobiDB-lite"/>
    </source>
</evidence>
<accession>A0AAF3FRI2</accession>
<feature type="region of interest" description="Disordered" evidence="9">
    <location>
        <begin position="423"/>
        <end position="467"/>
    </location>
</feature>
<keyword evidence="4 8" id="KW-0371">Homeobox</keyword>
<evidence type="ECO:0000256" key="4">
    <source>
        <dbReference type="ARBA" id="ARBA00023155"/>
    </source>
</evidence>
<dbReference type="InterPro" id="IPR001356">
    <property type="entry name" value="HD"/>
</dbReference>
<keyword evidence="3 8" id="KW-0238">DNA-binding</keyword>
<feature type="DNA-binding region" description="Homeobox" evidence="8">
    <location>
        <begin position="360"/>
        <end position="422"/>
    </location>
</feature>
<feature type="region of interest" description="Disordered" evidence="9">
    <location>
        <begin position="532"/>
        <end position="552"/>
    </location>
</feature>
<dbReference type="WBParaSite" id="MBELARI_LOCUS9853.2">
    <property type="protein sequence ID" value="MBELARI_LOCUS9853.2"/>
    <property type="gene ID" value="MBELARI_LOCUS9853"/>
</dbReference>
<feature type="compositionally biased region" description="Polar residues" evidence="9">
    <location>
        <begin position="348"/>
        <end position="358"/>
    </location>
</feature>
<evidence type="ECO:0000256" key="3">
    <source>
        <dbReference type="ARBA" id="ARBA00023125"/>
    </source>
</evidence>
<comment type="subcellular location">
    <subcellularLocation>
        <location evidence="1 8">Nucleus</location>
    </subcellularLocation>
</comment>
<dbReference type="GO" id="GO:0000987">
    <property type="term" value="F:cis-regulatory region sequence-specific DNA binding"/>
    <property type="evidence" value="ECO:0007669"/>
    <property type="project" value="UniProtKB-ARBA"/>
</dbReference>
<dbReference type="CDD" id="cd00086">
    <property type="entry name" value="homeodomain"/>
    <property type="match status" value="1"/>
</dbReference>
<comment type="similarity">
    <text evidence="2">Belongs to the TALE/MEIS homeobox family.</text>
</comment>
<dbReference type="InterPro" id="IPR032453">
    <property type="entry name" value="PKNOX/Meis_N"/>
</dbReference>
<dbReference type="InterPro" id="IPR009057">
    <property type="entry name" value="Homeodomain-like_sf"/>
</dbReference>
<dbReference type="AlphaFoldDB" id="A0AAF3FRI2"/>
<evidence type="ECO:0000256" key="2">
    <source>
        <dbReference type="ARBA" id="ARBA00009661"/>
    </source>
</evidence>
<evidence type="ECO:0000256" key="7">
    <source>
        <dbReference type="ARBA" id="ARBA00083268"/>
    </source>
</evidence>
<dbReference type="PANTHER" id="PTHR11850">
    <property type="entry name" value="HOMEOBOX PROTEIN TRANSCRIPTION FACTORS"/>
    <property type="match status" value="1"/>
</dbReference>
<dbReference type="FunFam" id="1.10.10.60:FF:000004">
    <property type="entry name" value="Meis2 homeobox isoform 2c"/>
    <property type="match status" value="1"/>
</dbReference>
<evidence type="ECO:0000256" key="6">
    <source>
        <dbReference type="ARBA" id="ARBA00072562"/>
    </source>
</evidence>
<evidence type="ECO:0000256" key="8">
    <source>
        <dbReference type="PROSITE-ProRule" id="PRU00108"/>
    </source>
</evidence>
<reference evidence="12" key="1">
    <citation type="submission" date="2024-02" db="UniProtKB">
        <authorList>
            <consortium name="WormBaseParasite"/>
        </authorList>
    </citation>
    <scope>IDENTIFICATION</scope>
</reference>
<proteinExistence type="inferred from homology"/>
<dbReference type="SUPFAM" id="SSF46689">
    <property type="entry name" value="Homeodomain-like"/>
    <property type="match status" value="1"/>
</dbReference>
<evidence type="ECO:0000313" key="11">
    <source>
        <dbReference type="Proteomes" id="UP000887575"/>
    </source>
</evidence>
<sequence>MSHRYGEGPYGAGPGDYGAIDPSFYAMYGGGQGAGSTLPPTTNPLLHHQLDENLKRDKEAIYAHPLYPLLCCLFEKCELATSTPREGGSSDVVSSASFREDVAEFARNAMSQPSPYYVPNRELDTLMLQSIEMLRFHLLELEKVHELCDNFCNRYVNCLKGKMPMDIIGDERASSSQAGASPSSGLGPGSPMGPMGHYQPPPPPFEPQTVPLPENTSSMPHPIEFGNSSMYCPPSGRMGGAVSSTAGPPHTLTPAVSSPSASSSVGQRHDTPLSADTPHNGLGVNGSMADSQSEHVCMVDASGSYCVPVTCMMAYQNGTTNGSPFDEYPQQQHLQMVTEYPPQDPPHHQSTSQTNSRKLPSKKRGIFPKPATNIMRQWLFQHLTHPYPSEEQKKQLANDTGLTILQVNNWFINARRRIVQPMIDQSNRAGRQPPNVFKNRRRRGSGSGCGGSPGPSPDTNGYSPDAPVIPMGYPGADLYSMQRTGFPAAPMFPYSNPMGFMPMPFNPPAAIAPWSMDPLSLGGLSGDLKDSSGAWGLGGPNGVDIKEQHPHH</sequence>
<evidence type="ECO:0000256" key="1">
    <source>
        <dbReference type="ARBA" id="ARBA00004123"/>
    </source>
</evidence>
<feature type="region of interest" description="Disordered" evidence="9">
    <location>
        <begin position="172"/>
        <end position="285"/>
    </location>
</feature>
<dbReference type="InterPro" id="IPR008422">
    <property type="entry name" value="KN_HD"/>
</dbReference>
<feature type="compositionally biased region" description="Low complexity" evidence="9">
    <location>
        <begin position="174"/>
        <end position="185"/>
    </location>
</feature>
<dbReference type="PROSITE" id="PS50071">
    <property type="entry name" value="HOMEOBOX_2"/>
    <property type="match status" value="1"/>
</dbReference>
<evidence type="ECO:0000259" key="10">
    <source>
        <dbReference type="PROSITE" id="PS50071"/>
    </source>
</evidence>
<feature type="domain" description="Homeobox" evidence="10">
    <location>
        <begin position="358"/>
        <end position="421"/>
    </location>
</feature>
<evidence type="ECO:0000256" key="5">
    <source>
        <dbReference type="ARBA" id="ARBA00023242"/>
    </source>
</evidence>
<dbReference type="Pfam" id="PF16493">
    <property type="entry name" value="Meis_PKNOX_N"/>
    <property type="match status" value="1"/>
</dbReference>
<dbReference type="GO" id="GO:0006355">
    <property type="term" value="P:regulation of DNA-templated transcription"/>
    <property type="evidence" value="ECO:0007669"/>
    <property type="project" value="InterPro"/>
</dbReference>
<name>A0AAF3FRI2_9BILA</name>
<keyword evidence="11" id="KW-1185">Reference proteome</keyword>
<feature type="region of interest" description="Disordered" evidence="9">
    <location>
        <begin position="338"/>
        <end position="363"/>
    </location>
</feature>
<dbReference type="Gene3D" id="1.10.10.60">
    <property type="entry name" value="Homeodomain-like"/>
    <property type="match status" value="1"/>
</dbReference>
<evidence type="ECO:0000313" key="12">
    <source>
        <dbReference type="WBParaSite" id="MBELARI_LOCUS9853.2"/>
    </source>
</evidence>
<dbReference type="SMART" id="SM00389">
    <property type="entry name" value="HOX"/>
    <property type="match status" value="1"/>
</dbReference>
<organism evidence="11 12">
    <name type="scientific">Mesorhabditis belari</name>
    <dbReference type="NCBI Taxonomy" id="2138241"/>
    <lineage>
        <taxon>Eukaryota</taxon>
        <taxon>Metazoa</taxon>
        <taxon>Ecdysozoa</taxon>
        <taxon>Nematoda</taxon>
        <taxon>Chromadorea</taxon>
        <taxon>Rhabditida</taxon>
        <taxon>Rhabditina</taxon>
        <taxon>Rhabditomorpha</taxon>
        <taxon>Rhabditoidea</taxon>
        <taxon>Rhabditidae</taxon>
        <taxon>Mesorhabditinae</taxon>
        <taxon>Mesorhabditis</taxon>
    </lineage>
</organism>
<keyword evidence="5 8" id="KW-0539">Nucleus</keyword>